<dbReference type="NCBIfam" id="NF008819">
    <property type="entry name" value="PRK11865.1"/>
    <property type="match status" value="1"/>
</dbReference>
<dbReference type="Gene3D" id="3.40.50.970">
    <property type="match status" value="1"/>
</dbReference>
<dbReference type="EC" id="1.2.7.11" evidence="2"/>
<evidence type="ECO:0000256" key="2">
    <source>
        <dbReference type="ARBA" id="ARBA00012691"/>
    </source>
</evidence>
<dbReference type="Pfam" id="PF02775">
    <property type="entry name" value="TPP_enzyme_C"/>
    <property type="match status" value="1"/>
</dbReference>
<gene>
    <name evidence="6" type="ORF">EYH02_01200</name>
</gene>
<evidence type="ECO:0000256" key="3">
    <source>
        <dbReference type="ARBA" id="ARBA00023002"/>
    </source>
</evidence>
<reference evidence="6" key="1">
    <citation type="journal article" date="2020" name="ISME J.">
        <title>Gammaproteobacteria mediating utilization of methyl-, sulfur- and petroleum organic compounds in deep ocean hydrothermal plumes.</title>
        <authorList>
            <person name="Zhou Z."/>
            <person name="Liu Y."/>
            <person name="Pan J."/>
            <person name="Cron B.R."/>
            <person name="Toner B.M."/>
            <person name="Anantharaman K."/>
            <person name="Breier J.A."/>
            <person name="Dick G.J."/>
            <person name="Li M."/>
        </authorList>
    </citation>
    <scope>NUCLEOTIDE SEQUENCE</scope>
    <source>
        <strain evidence="6">SZUA-1435</strain>
    </source>
</reference>
<evidence type="ECO:0000256" key="1">
    <source>
        <dbReference type="ARBA" id="ARBA00011631"/>
    </source>
</evidence>
<dbReference type="AlphaFoldDB" id="A0A833DU88"/>
<organism evidence="6 7">
    <name type="scientific">Ignisphaera aggregans</name>
    <dbReference type="NCBI Taxonomy" id="334771"/>
    <lineage>
        <taxon>Archaea</taxon>
        <taxon>Thermoproteota</taxon>
        <taxon>Thermoprotei</taxon>
        <taxon>Desulfurococcales</taxon>
        <taxon>Desulfurococcaceae</taxon>
        <taxon>Ignisphaera</taxon>
    </lineage>
</organism>
<proteinExistence type="predicted"/>
<comment type="catalytic activity">
    <reaction evidence="4">
        <text>a 2-oxocarboxylate + 2 oxidized [2Fe-2S]-[ferredoxin] + CoA = an acyl-CoA + 2 reduced [2Fe-2S]-[ferredoxin] + CO2 + H(+)</text>
        <dbReference type="Rhea" id="RHEA:42316"/>
        <dbReference type="Rhea" id="RHEA-COMP:10000"/>
        <dbReference type="Rhea" id="RHEA-COMP:10001"/>
        <dbReference type="ChEBI" id="CHEBI:15378"/>
        <dbReference type="ChEBI" id="CHEBI:16526"/>
        <dbReference type="ChEBI" id="CHEBI:33737"/>
        <dbReference type="ChEBI" id="CHEBI:33738"/>
        <dbReference type="ChEBI" id="CHEBI:35179"/>
        <dbReference type="ChEBI" id="CHEBI:57287"/>
        <dbReference type="ChEBI" id="CHEBI:58342"/>
        <dbReference type="EC" id="1.2.7.11"/>
    </reaction>
</comment>
<dbReference type="PANTHER" id="PTHR42897">
    <property type="entry name" value="PYRUVATE SYNTHASE SUBUNIT PORB"/>
    <property type="match status" value="1"/>
</dbReference>
<keyword evidence="6" id="KW-0670">Pyruvate</keyword>
<dbReference type="PANTHER" id="PTHR42897:SF2">
    <property type="entry name" value="PYRUVATE SYNTHASE SUBUNIT PORB"/>
    <property type="match status" value="1"/>
</dbReference>
<dbReference type="InterPro" id="IPR051479">
    <property type="entry name" value="PorB-like"/>
</dbReference>
<keyword evidence="3 6" id="KW-0560">Oxidoreductase</keyword>
<dbReference type="GO" id="GO:0030976">
    <property type="term" value="F:thiamine pyrophosphate binding"/>
    <property type="evidence" value="ECO:0007669"/>
    <property type="project" value="InterPro"/>
</dbReference>
<dbReference type="Proteomes" id="UP000605805">
    <property type="component" value="Unassembled WGS sequence"/>
</dbReference>
<name>A0A833DU88_9CREN</name>
<evidence type="ECO:0000313" key="7">
    <source>
        <dbReference type="Proteomes" id="UP000605805"/>
    </source>
</evidence>
<accession>A0A833DU88</accession>
<dbReference type="SUPFAM" id="SSF52518">
    <property type="entry name" value="Thiamin diphosphate-binding fold (THDP-binding)"/>
    <property type="match status" value="1"/>
</dbReference>
<comment type="subunit">
    <text evidence="1">Heterodimer composed of an alpha and a beta subunit.</text>
</comment>
<evidence type="ECO:0000259" key="5">
    <source>
        <dbReference type="Pfam" id="PF02775"/>
    </source>
</evidence>
<dbReference type="InterPro" id="IPR011766">
    <property type="entry name" value="TPP_enzyme_TPP-bd"/>
</dbReference>
<evidence type="ECO:0000313" key="6">
    <source>
        <dbReference type="EMBL" id="HIP56679.1"/>
    </source>
</evidence>
<protein>
    <recommendedName>
        <fullName evidence="2">2-oxoacid oxidoreductase (ferredoxin)</fullName>
        <ecNumber evidence="2">1.2.7.11</ecNumber>
    </recommendedName>
</protein>
<dbReference type="InterPro" id="IPR029061">
    <property type="entry name" value="THDP-binding"/>
</dbReference>
<feature type="domain" description="Thiamine pyrophosphate enzyme TPP-binding" evidence="5">
    <location>
        <begin position="56"/>
        <end position="225"/>
    </location>
</feature>
<dbReference type="GO" id="GO:0018491">
    <property type="term" value="F:2-oxobutyrate synthase activity"/>
    <property type="evidence" value="ECO:0007669"/>
    <property type="project" value="UniProtKB-ARBA"/>
</dbReference>
<dbReference type="EMBL" id="DQTV01000029">
    <property type="protein sequence ID" value="HIP56679.1"/>
    <property type="molecule type" value="Genomic_DNA"/>
</dbReference>
<evidence type="ECO:0000256" key="4">
    <source>
        <dbReference type="ARBA" id="ARBA00048893"/>
    </source>
</evidence>
<sequence length="321" mass="36088">MSQSATSRPVYRSPFDLPREEYLAPGHSLCAGCVAGMIVRHLLKVAGPNTIVVTATGCVEVSTTLYPYTSWRIPWIHVAFENAASVASGIEAAIKVLQRKGVIDPNKRINVIALAGDGGTYDIGFQALSGLLERGHKVLYVLYDNEAYMNTGIQRSGGTPLFAWTTTTPVGKVWKGKWQQKKPIAEIVAAHRIPYVATANPAYFIDMVNKFRKGLEVDGPAFIHVIQPCPTGWRFDPRYSIKVAKLATETAMWINWEIENGEFRVTVPVPKRKHVKHYLRMQGRFRHLTDKEIEEIQRFIDREVEYINKRLGKEVIGPLVE</sequence>
<comment type="caution">
    <text evidence="6">The sequence shown here is derived from an EMBL/GenBank/DDBJ whole genome shotgun (WGS) entry which is preliminary data.</text>
</comment>
<dbReference type="CDD" id="cd03376">
    <property type="entry name" value="TPP_PFOR_porB_like"/>
    <property type="match status" value="1"/>
</dbReference>
<dbReference type="GO" id="GO:0019164">
    <property type="term" value="F:pyruvate synthase activity"/>
    <property type="evidence" value="ECO:0007669"/>
    <property type="project" value="UniProtKB-ARBA"/>
</dbReference>